<organism evidence="1 2">
    <name type="scientific">Catharanthus roseus</name>
    <name type="common">Madagascar periwinkle</name>
    <name type="synonym">Vinca rosea</name>
    <dbReference type="NCBI Taxonomy" id="4058"/>
    <lineage>
        <taxon>Eukaryota</taxon>
        <taxon>Viridiplantae</taxon>
        <taxon>Streptophyta</taxon>
        <taxon>Embryophyta</taxon>
        <taxon>Tracheophyta</taxon>
        <taxon>Spermatophyta</taxon>
        <taxon>Magnoliopsida</taxon>
        <taxon>eudicotyledons</taxon>
        <taxon>Gunneridae</taxon>
        <taxon>Pentapetalae</taxon>
        <taxon>asterids</taxon>
        <taxon>lamiids</taxon>
        <taxon>Gentianales</taxon>
        <taxon>Apocynaceae</taxon>
        <taxon>Rauvolfioideae</taxon>
        <taxon>Vinceae</taxon>
        <taxon>Catharanthinae</taxon>
        <taxon>Catharanthus</taxon>
    </lineage>
</organism>
<sequence length="208" mass="23361">MKNGGAAKFVKRILCVLRSMAKAKSMAIKSKTDAIKARLIVLSLLRNKKLSLGSISNKIHGLIGGGGQHQDDDDHQDKAIVLYNAAATPSHDKVYLSLGGGSDPNQEDENTCSYPYHYHPHNNEEEADDDDKYPDLTHSLFDDELDLGGPNASVIDLVRNSKEEGKNFSLEDEIDHVADLFIMKFHKNMRMQKLESFKRYQEMLQRST</sequence>
<dbReference type="Proteomes" id="UP001060085">
    <property type="component" value="Linkage Group LG02"/>
</dbReference>
<keyword evidence="2" id="KW-1185">Reference proteome</keyword>
<accession>A0ACC0C3U0</accession>
<gene>
    <name evidence="1" type="ORF">M9H77_10416</name>
</gene>
<evidence type="ECO:0000313" key="2">
    <source>
        <dbReference type="Proteomes" id="UP001060085"/>
    </source>
</evidence>
<protein>
    <submittedName>
        <fullName evidence="1">Uncharacterized protein</fullName>
    </submittedName>
</protein>
<comment type="caution">
    <text evidence="1">The sequence shown here is derived from an EMBL/GenBank/DDBJ whole genome shotgun (WGS) entry which is preliminary data.</text>
</comment>
<dbReference type="EMBL" id="CM044702">
    <property type="protein sequence ID" value="KAI5679466.1"/>
    <property type="molecule type" value="Genomic_DNA"/>
</dbReference>
<evidence type="ECO:0000313" key="1">
    <source>
        <dbReference type="EMBL" id="KAI5679466.1"/>
    </source>
</evidence>
<proteinExistence type="predicted"/>
<name>A0ACC0C3U0_CATRO</name>
<reference evidence="2" key="1">
    <citation type="journal article" date="2023" name="Nat. Plants">
        <title>Single-cell RNA sequencing provides a high-resolution roadmap for understanding the multicellular compartmentation of specialized metabolism.</title>
        <authorList>
            <person name="Sun S."/>
            <person name="Shen X."/>
            <person name="Li Y."/>
            <person name="Li Y."/>
            <person name="Wang S."/>
            <person name="Li R."/>
            <person name="Zhang H."/>
            <person name="Shen G."/>
            <person name="Guo B."/>
            <person name="Wei J."/>
            <person name="Xu J."/>
            <person name="St-Pierre B."/>
            <person name="Chen S."/>
            <person name="Sun C."/>
        </authorList>
    </citation>
    <scope>NUCLEOTIDE SEQUENCE [LARGE SCALE GENOMIC DNA]</scope>
</reference>